<evidence type="ECO:0000313" key="16">
    <source>
        <dbReference type="Proteomes" id="UP000198287"/>
    </source>
</evidence>
<evidence type="ECO:0000256" key="5">
    <source>
        <dbReference type="ARBA" id="ARBA00022448"/>
    </source>
</evidence>
<dbReference type="GO" id="GO:0090114">
    <property type="term" value="P:COPII-coated vesicle budding"/>
    <property type="evidence" value="ECO:0007669"/>
    <property type="project" value="TreeGrafter"/>
</dbReference>
<proteinExistence type="inferred from homology"/>
<evidence type="ECO:0000256" key="13">
    <source>
        <dbReference type="ARBA" id="ARBA00023242"/>
    </source>
</evidence>
<name>A0A226E6F6_FOLCA</name>
<dbReference type="Pfam" id="PF00400">
    <property type="entry name" value="WD40"/>
    <property type="match status" value="6"/>
</dbReference>
<dbReference type="GO" id="GO:0005764">
    <property type="term" value="C:lysosome"/>
    <property type="evidence" value="ECO:0007669"/>
    <property type="project" value="UniProtKB-SubCell"/>
</dbReference>
<dbReference type="InterPro" id="IPR015943">
    <property type="entry name" value="WD40/YVTN_repeat-like_dom_sf"/>
</dbReference>
<dbReference type="STRING" id="158441.A0A226E6F6"/>
<keyword evidence="9" id="KW-0653">Protein transport</keyword>
<keyword evidence="13" id="KW-0539">Nucleus</keyword>
<dbReference type="GO" id="GO:0032527">
    <property type="term" value="P:protein exit from endoplasmic reticulum"/>
    <property type="evidence" value="ECO:0007669"/>
    <property type="project" value="TreeGrafter"/>
</dbReference>
<evidence type="ECO:0000256" key="6">
    <source>
        <dbReference type="ARBA" id="ARBA00022574"/>
    </source>
</evidence>
<dbReference type="InterPro" id="IPR036322">
    <property type="entry name" value="WD40_repeat_dom_sf"/>
</dbReference>
<evidence type="ECO:0000256" key="7">
    <source>
        <dbReference type="ARBA" id="ARBA00022737"/>
    </source>
</evidence>
<organism evidence="15 16">
    <name type="scientific">Folsomia candida</name>
    <name type="common">Springtail</name>
    <dbReference type="NCBI Taxonomy" id="158441"/>
    <lineage>
        <taxon>Eukaryota</taxon>
        <taxon>Metazoa</taxon>
        <taxon>Ecdysozoa</taxon>
        <taxon>Arthropoda</taxon>
        <taxon>Hexapoda</taxon>
        <taxon>Collembola</taxon>
        <taxon>Entomobryomorpha</taxon>
        <taxon>Isotomoidea</taxon>
        <taxon>Isotomidae</taxon>
        <taxon>Proisotominae</taxon>
        <taxon>Folsomia</taxon>
    </lineage>
</organism>
<dbReference type="PANTHER" id="PTHR11024">
    <property type="entry name" value="NUCLEAR PORE COMPLEX PROTEIN SEC13 / SEH1 FAMILY MEMBER"/>
    <property type="match status" value="1"/>
</dbReference>
<keyword evidence="5" id="KW-0813">Transport</keyword>
<gene>
    <name evidence="15" type="ORF">Fcan01_11917</name>
</gene>
<dbReference type="GO" id="GO:0030127">
    <property type="term" value="C:COPII vesicle coat"/>
    <property type="evidence" value="ECO:0007669"/>
    <property type="project" value="TreeGrafter"/>
</dbReference>
<dbReference type="SUPFAM" id="SSF50978">
    <property type="entry name" value="WD40 repeat-like"/>
    <property type="match status" value="1"/>
</dbReference>
<comment type="caution">
    <text evidence="15">The sequence shown here is derived from an EMBL/GenBank/DDBJ whole genome shotgun (WGS) entry which is preliminary data.</text>
</comment>
<dbReference type="InterPro" id="IPR037363">
    <property type="entry name" value="Sec13/Seh1_fam"/>
</dbReference>
<dbReference type="PROSITE" id="PS50082">
    <property type="entry name" value="WD_REPEATS_2"/>
    <property type="match status" value="3"/>
</dbReference>
<dbReference type="OMA" id="REGDQWE"/>
<evidence type="ECO:0000256" key="10">
    <source>
        <dbReference type="ARBA" id="ARBA00023010"/>
    </source>
</evidence>
<dbReference type="PANTHER" id="PTHR11024:SF2">
    <property type="entry name" value="PROTEIN SEC13 HOMOLOG"/>
    <property type="match status" value="1"/>
</dbReference>
<keyword evidence="7" id="KW-0677">Repeat</keyword>
<evidence type="ECO:0000256" key="2">
    <source>
        <dbReference type="ARBA" id="ARBA00004567"/>
    </source>
</evidence>
<dbReference type="EMBL" id="LNIX01000006">
    <property type="protein sequence ID" value="OXA52537.1"/>
    <property type="molecule type" value="Genomic_DNA"/>
</dbReference>
<evidence type="ECO:0000256" key="3">
    <source>
        <dbReference type="ARBA" id="ARBA00010102"/>
    </source>
</evidence>
<dbReference type="InterPro" id="IPR001680">
    <property type="entry name" value="WD40_rpt"/>
</dbReference>
<feature type="repeat" description="WD" evidence="14">
    <location>
        <begin position="209"/>
        <end position="241"/>
    </location>
</feature>
<accession>A0A226E6F6</accession>
<keyword evidence="11" id="KW-0906">Nuclear pore complex</keyword>
<reference evidence="15 16" key="1">
    <citation type="submission" date="2015-12" db="EMBL/GenBank/DDBJ databases">
        <title>The genome of Folsomia candida.</title>
        <authorList>
            <person name="Faddeeva A."/>
            <person name="Derks M.F."/>
            <person name="Anvar Y."/>
            <person name="Smit S."/>
            <person name="Van Straalen N."/>
            <person name="Roelofs D."/>
        </authorList>
    </citation>
    <scope>NUCLEOTIDE SEQUENCE [LARGE SCALE GENOMIC DNA]</scope>
    <source>
        <strain evidence="15 16">VU population</strain>
        <tissue evidence="15">Whole body</tissue>
    </source>
</reference>
<dbReference type="GO" id="GO:0032008">
    <property type="term" value="P:positive regulation of TOR signaling"/>
    <property type="evidence" value="ECO:0007669"/>
    <property type="project" value="TreeGrafter"/>
</dbReference>
<keyword evidence="6 14" id="KW-0853">WD repeat</keyword>
<dbReference type="FunFam" id="2.130.10.10:FF:000017">
    <property type="entry name" value="SEC13 homolog (S. cerevisiae)"/>
    <property type="match status" value="1"/>
</dbReference>
<feature type="repeat" description="WD" evidence="14">
    <location>
        <begin position="317"/>
        <end position="353"/>
    </location>
</feature>
<dbReference type="GO" id="GO:0051028">
    <property type="term" value="P:mRNA transport"/>
    <property type="evidence" value="ECO:0007669"/>
    <property type="project" value="UniProtKB-KW"/>
</dbReference>
<evidence type="ECO:0000256" key="8">
    <source>
        <dbReference type="ARBA" id="ARBA00022816"/>
    </source>
</evidence>
<evidence type="ECO:0000256" key="1">
    <source>
        <dbReference type="ARBA" id="ARBA00004371"/>
    </source>
</evidence>
<dbReference type="OrthoDB" id="364224at2759"/>
<comment type="similarity">
    <text evidence="3">Belongs to the WD repeat SEC13 family.</text>
</comment>
<dbReference type="GO" id="GO:0006606">
    <property type="term" value="P:protein import into nucleus"/>
    <property type="evidence" value="ECO:0007669"/>
    <property type="project" value="TreeGrafter"/>
</dbReference>
<dbReference type="SMART" id="SM00320">
    <property type="entry name" value="WD40"/>
    <property type="match status" value="6"/>
</dbReference>
<dbReference type="AlphaFoldDB" id="A0A226E6F6"/>
<keyword evidence="8" id="KW-0509">mRNA transport</keyword>
<evidence type="ECO:0000256" key="12">
    <source>
        <dbReference type="ARBA" id="ARBA00023228"/>
    </source>
</evidence>
<sequence length="422" mass="47277">MEVIQSVFFVFIIRREWVETGLSLQRALTLETVLVKGTHPTTPQWNHPLHKFSQGGDIGFRNVGWSSRCGRGRGKTGALASSGQSQTRANQPGRETWMMATFNVATIDTGHEDMIHDAQMDFLGTKLATCSCDKNIRIFDLNVQTGTHTFVAELKGHEGPVWQLAWAHPRFDTLLASCSYDRRVIIWKEVLDVKHDGRKIPKWEPMYTYEGHESSVNSVCWAPPEWGLMLAAGSSDGTISVLSYVNDRWEAKKIPSAHTLGCNAVTWSPPTGPSSMSAGDPGSNAITAVKRFASGGCDNLVKIWKEENEEWTEETKLEGHSDWVRDVAWSPSAGLTKMKIASCSQDRRVIVWNNRESDGVSWTPELLHVFDDVVWHVSWNFVGDVLAVSGGDNQVSLWKKRESESWECISDSSKSQQQQHHH</sequence>
<evidence type="ECO:0000256" key="9">
    <source>
        <dbReference type="ARBA" id="ARBA00022927"/>
    </source>
</evidence>
<evidence type="ECO:0000313" key="15">
    <source>
        <dbReference type="EMBL" id="OXA52537.1"/>
    </source>
</evidence>
<dbReference type="GO" id="GO:0005198">
    <property type="term" value="F:structural molecule activity"/>
    <property type="evidence" value="ECO:0007669"/>
    <property type="project" value="InterPro"/>
</dbReference>
<dbReference type="Gene3D" id="2.130.10.10">
    <property type="entry name" value="YVTN repeat-like/Quinoprotein amine dehydrogenase"/>
    <property type="match status" value="1"/>
</dbReference>
<evidence type="ECO:0000256" key="14">
    <source>
        <dbReference type="PROSITE-ProRule" id="PRU00221"/>
    </source>
</evidence>
<comment type="subcellular location">
    <subcellularLocation>
        <location evidence="1">Lysosome</location>
    </subcellularLocation>
    <subcellularLocation>
        <location evidence="2">Nucleus</location>
        <location evidence="2">Nuclear pore complex</location>
    </subcellularLocation>
</comment>
<evidence type="ECO:0000256" key="11">
    <source>
        <dbReference type="ARBA" id="ARBA00023132"/>
    </source>
</evidence>
<keyword evidence="12" id="KW-0458">Lysosome</keyword>
<evidence type="ECO:0000256" key="4">
    <source>
        <dbReference type="ARBA" id="ARBA00019195"/>
    </source>
</evidence>
<dbReference type="GO" id="GO:0031080">
    <property type="term" value="C:nuclear pore outer ring"/>
    <property type="evidence" value="ECO:0007669"/>
    <property type="project" value="TreeGrafter"/>
</dbReference>
<protein>
    <recommendedName>
        <fullName evidence="4">Protein SEC13 homolog</fullName>
    </recommendedName>
</protein>
<dbReference type="Proteomes" id="UP000198287">
    <property type="component" value="Unassembled WGS sequence"/>
</dbReference>
<keyword evidence="10" id="KW-0811">Translocation</keyword>
<dbReference type="PROSITE" id="PS50294">
    <property type="entry name" value="WD_REPEATS_REGION"/>
    <property type="match status" value="1"/>
</dbReference>
<feature type="repeat" description="WD" evidence="14">
    <location>
        <begin position="154"/>
        <end position="188"/>
    </location>
</feature>
<keyword evidence="16" id="KW-1185">Reference proteome</keyword>